<evidence type="ECO:0000256" key="1">
    <source>
        <dbReference type="ARBA" id="ARBA00022723"/>
    </source>
</evidence>
<dbReference type="GO" id="GO:0004423">
    <property type="term" value="F:iduronate-2-sulfatase activity"/>
    <property type="evidence" value="ECO:0007669"/>
    <property type="project" value="TreeGrafter"/>
</dbReference>
<comment type="caution">
    <text evidence="4">The sequence shown here is derived from an EMBL/GenBank/DDBJ whole genome shotgun (WGS) entry which is preliminary data.</text>
</comment>
<name>A0A430J7B0_9BACL</name>
<evidence type="ECO:0000313" key="5">
    <source>
        <dbReference type="Proteomes" id="UP000276128"/>
    </source>
</evidence>
<feature type="domain" description="Sulfatase N-terminal" evidence="3">
    <location>
        <begin position="4"/>
        <end position="331"/>
    </location>
</feature>
<evidence type="ECO:0000259" key="3">
    <source>
        <dbReference type="Pfam" id="PF00884"/>
    </source>
</evidence>
<dbReference type="InterPro" id="IPR000917">
    <property type="entry name" value="Sulfatase_N"/>
</dbReference>
<evidence type="ECO:0000313" key="4">
    <source>
        <dbReference type="EMBL" id="RTE05426.1"/>
    </source>
</evidence>
<reference evidence="4 5" key="1">
    <citation type="submission" date="2018-12" db="EMBL/GenBank/DDBJ databases">
        <title>Bacillus ochoae sp. nov., Paenibacillus whitsoniae sp. nov., Paenibacillus spiritus sp. nov. Isolated from the Mars Exploration Rover during spacecraft assembly.</title>
        <authorList>
            <person name="Seuylemezian A."/>
            <person name="Vaishampayan P."/>
        </authorList>
    </citation>
    <scope>NUCLEOTIDE SEQUENCE [LARGE SCALE GENOMIC DNA]</scope>
    <source>
        <strain evidence="4 5">MER 54</strain>
    </source>
</reference>
<keyword evidence="5" id="KW-1185">Reference proteome</keyword>
<organism evidence="4 5">
    <name type="scientific">Paenibacillus whitsoniae</name>
    <dbReference type="NCBI Taxonomy" id="2496558"/>
    <lineage>
        <taxon>Bacteria</taxon>
        <taxon>Bacillati</taxon>
        <taxon>Bacillota</taxon>
        <taxon>Bacilli</taxon>
        <taxon>Bacillales</taxon>
        <taxon>Paenibacillaceae</taxon>
        <taxon>Paenibacillus</taxon>
    </lineage>
</organism>
<evidence type="ECO:0000256" key="2">
    <source>
        <dbReference type="ARBA" id="ARBA00022801"/>
    </source>
</evidence>
<dbReference type="InterPro" id="IPR017850">
    <property type="entry name" value="Alkaline_phosphatase_core_sf"/>
</dbReference>
<dbReference type="Proteomes" id="UP000276128">
    <property type="component" value="Unassembled WGS sequence"/>
</dbReference>
<proteinExistence type="predicted"/>
<keyword evidence="1" id="KW-0479">Metal-binding</keyword>
<dbReference type="AlphaFoldDB" id="A0A430J7B0"/>
<dbReference type="Gene3D" id="3.40.720.10">
    <property type="entry name" value="Alkaline Phosphatase, subunit A"/>
    <property type="match status" value="1"/>
</dbReference>
<dbReference type="PANTHER" id="PTHR45953:SF1">
    <property type="entry name" value="IDURONATE 2-SULFATASE"/>
    <property type="match status" value="1"/>
</dbReference>
<dbReference type="GO" id="GO:0046872">
    <property type="term" value="F:metal ion binding"/>
    <property type="evidence" value="ECO:0007669"/>
    <property type="project" value="UniProtKB-KW"/>
</dbReference>
<keyword evidence="2" id="KW-0378">Hydrolase</keyword>
<dbReference type="GO" id="GO:0005737">
    <property type="term" value="C:cytoplasm"/>
    <property type="evidence" value="ECO:0007669"/>
    <property type="project" value="TreeGrafter"/>
</dbReference>
<gene>
    <name evidence="4" type="ORF">EJQ19_24645</name>
</gene>
<dbReference type="RefSeq" id="WP_126143898.1">
    <property type="nucleotide sequence ID" value="NZ_RXHU01000082.1"/>
</dbReference>
<dbReference type="Pfam" id="PF00884">
    <property type="entry name" value="Sulfatase"/>
    <property type="match status" value="1"/>
</dbReference>
<dbReference type="OrthoDB" id="9762324at2"/>
<dbReference type="SUPFAM" id="SSF53649">
    <property type="entry name" value="Alkaline phosphatase-like"/>
    <property type="match status" value="1"/>
</dbReference>
<dbReference type="PANTHER" id="PTHR45953">
    <property type="entry name" value="IDURONATE 2-SULFATASE"/>
    <property type="match status" value="1"/>
</dbReference>
<accession>A0A430J7B0</accession>
<dbReference type="CDD" id="cd16148">
    <property type="entry name" value="sulfatase_like"/>
    <property type="match status" value="1"/>
</dbReference>
<dbReference type="EMBL" id="RXHU01000082">
    <property type="protein sequence ID" value="RTE05426.1"/>
    <property type="molecule type" value="Genomic_DNA"/>
</dbReference>
<protein>
    <submittedName>
        <fullName evidence="4">Sulfatase</fullName>
    </submittedName>
</protein>
<sequence length="487" mass="56978">MKAIMLMFDTLNRHMLPPYGCDWVHAPNFKRLAERTVTFDRAYVASMPCMPARRELQTGRYNFLHRSWGPMEPFDDSMPEILKSNGVYTHLVTDHQHYWEDGGGTYHTRYSSFELIRGQEGDPWKGHVADPDMPDMIAMKAMYPLIRQDWVNRGYIREEHDFPQALTVSKGLEFIRHNREEDRWFVQIETFDPHEPFYAPQAYRDVYPHDYRGKHFDWPPYGPVQETREEVDHVRYEYAALLSMCDHYLGKVLDTMDELDLWKDTLLIVNTDHGYLLGEHDWWAKTIMPFYNEIAHMPMFIWDPRSGVSNERRQSLVQTIDLAPTLLRYFGLDIPPDMQGKDLAATIASDREVREAALFGLHGAHVNVTDGRYVYMRAPVSKDNKPLYNYTLMPTHMRSRFSVRELQNIELRAPFTFTKGVQTMKIPSAGSGSAHSYGTLLFDVQEDPLQQRPMDDPEIESRMIGHMKRLMKDSEAPEEQYVRLGLI</sequence>